<evidence type="ECO:0000313" key="3">
    <source>
        <dbReference type="Proteomes" id="UP001156940"/>
    </source>
</evidence>
<organism evidence="2 3">
    <name type="scientific">Luteimonas endophytica</name>
    <dbReference type="NCBI Taxonomy" id="3042023"/>
    <lineage>
        <taxon>Bacteria</taxon>
        <taxon>Pseudomonadati</taxon>
        <taxon>Pseudomonadota</taxon>
        <taxon>Gammaproteobacteria</taxon>
        <taxon>Lysobacterales</taxon>
        <taxon>Lysobacteraceae</taxon>
        <taxon>Luteimonas</taxon>
    </lineage>
</organism>
<comment type="caution">
    <text evidence="2">The sequence shown here is derived from an EMBL/GenBank/DDBJ whole genome shotgun (WGS) entry which is preliminary data.</text>
</comment>
<dbReference type="PANTHER" id="PTHR43267:SF1">
    <property type="entry name" value="TRNA THREONYLCARBAMOYLADENOSINE DEHYDRATASE"/>
    <property type="match status" value="1"/>
</dbReference>
<keyword evidence="3" id="KW-1185">Reference proteome</keyword>
<accession>A0ABT6JC20</accession>
<dbReference type="Proteomes" id="UP001156940">
    <property type="component" value="Unassembled WGS sequence"/>
</dbReference>
<reference evidence="2 3" key="1">
    <citation type="submission" date="2023-04" db="EMBL/GenBank/DDBJ databases">
        <title>Luteimonas endophyticus RD2P54.</title>
        <authorList>
            <person name="Sun J.-Q."/>
        </authorList>
    </citation>
    <scope>NUCLEOTIDE SEQUENCE [LARGE SCALE GENOMIC DNA]</scope>
    <source>
        <strain evidence="2 3">RD2P54</strain>
    </source>
</reference>
<proteinExistence type="predicted"/>
<dbReference type="Gene3D" id="3.40.50.720">
    <property type="entry name" value="NAD(P)-binding Rossmann-like Domain"/>
    <property type="match status" value="1"/>
</dbReference>
<evidence type="ECO:0000313" key="2">
    <source>
        <dbReference type="EMBL" id="MDH5824379.1"/>
    </source>
</evidence>
<dbReference type="EMBL" id="JARXRM010000044">
    <property type="protein sequence ID" value="MDH5824379.1"/>
    <property type="molecule type" value="Genomic_DNA"/>
</dbReference>
<dbReference type="InterPro" id="IPR045886">
    <property type="entry name" value="ThiF/MoeB/HesA"/>
</dbReference>
<dbReference type="PANTHER" id="PTHR43267">
    <property type="entry name" value="TRNA THREONYLCARBAMOYLADENOSINE DEHYDRATASE"/>
    <property type="match status" value="1"/>
</dbReference>
<dbReference type="CDD" id="cd00755">
    <property type="entry name" value="YgdL_like"/>
    <property type="match status" value="1"/>
</dbReference>
<dbReference type="SUPFAM" id="SSF69572">
    <property type="entry name" value="Activating enzymes of the ubiquitin-like proteins"/>
    <property type="match status" value="1"/>
</dbReference>
<dbReference type="Pfam" id="PF00899">
    <property type="entry name" value="ThiF"/>
    <property type="match status" value="1"/>
</dbReference>
<dbReference type="InterPro" id="IPR035985">
    <property type="entry name" value="Ubiquitin-activating_enz"/>
</dbReference>
<dbReference type="RefSeq" id="WP_280575688.1">
    <property type="nucleotide sequence ID" value="NZ_JARXRM010000044.1"/>
</dbReference>
<feature type="domain" description="THIF-type NAD/FAD binding fold" evidence="1">
    <location>
        <begin position="17"/>
        <end position="154"/>
    </location>
</feature>
<dbReference type="InterPro" id="IPR000594">
    <property type="entry name" value="ThiF_NAD_FAD-bd"/>
</dbReference>
<protein>
    <submittedName>
        <fullName evidence="2">tRNA threonylcarbamoyladenosine dehydratase</fullName>
    </submittedName>
</protein>
<sequence>MDQDWSDRFSGIDRLYGRGTVARLAGARVAVIGLGGVGSWLVEALARSGLGHLTLVDADDLCLSNTNRQLPALLGQYGRGKAEAMAERCLAISPRMQVEPVAAFLTPSNLDVLLDRGFDLVVDACDSFRSKVEAIAWCRRRKQPVITVGSAGGRIDPALVRVRDLSRTEHDAMLALVRKKLRAEFGFPRGPKRYFGVAAVYSLENVRYPQADGSVCGLRPRLDPDAALKLDCGAGLGAATHITGAFGFAAAGKALELLLRKGARIDALPERPAGNA</sequence>
<evidence type="ECO:0000259" key="1">
    <source>
        <dbReference type="Pfam" id="PF00899"/>
    </source>
</evidence>
<name>A0ABT6JC20_9GAMM</name>
<gene>
    <name evidence="2" type="ORF">QFW77_15505</name>
</gene>